<dbReference type="SUPFAM" id="SSF55073">
    <property type="entry name" value="Nucleotide cyclase"/>
    <property type="match status" value="1"/>
</dbReference>
<dbReference type="RefSeq" id="WP_282840255.1">
    <property type="nucleotide sequence ID" value="NZ_JASCXW010000071.1"/>
</dbReference>
<comment type="caution">
    <text evidence="3">The sequence shown here is derived from an EMBL/GenBank/DDBJ whole genome shotgun (WGS) entry which is preliminary data.</text>
</comment>
<dbReference type="InterPro" id="IPR043128">
    <property type="entry name" value="Rev_trsase/Diguanyl_cyclase"/>
</dbReference>
<dbReference type="EMBL" id="JASCXW010000071">
    <property type="protein sequence ID" value="MDI6453801.1"/>
    <property type="molecule type" value="Genomic_DNA"/>
</dbReference>
<evidence type="ECO:0000313" key="3">
    <source>
        <dbReference type="EMBL" id="MDI6453801.1"/>
    </source>
</evidence>
<keyword evidence="4" id="KW-1185">Reference proteome</keyword>
<sequence>MEFKYNENLIPYLYEGVYVVDKKRKIIFWNEGSERITGYTSDEVTNSFCYHNILQHIDETGKQLCFNGCPLQKTLNDGMINEARVYLKHKDGYRIPVMVKTLPIRDEMQNIVAAIEVFTDERFQKQIYHENQELKDKLRIDPLTQIANRHFFDFQLSKKLEEAKVFANPFGILMIDIDYFKQVNDTYGHLVGDEILKIVAKSLSSNIEKTDLVSRWGGEEFIVLVDVTSIDDLLKIAERLRRVVEASSYHFENGKTIQVTISIGGTLAKPEDSAKTLIARADENMYFAKQNGRNQSKIS</sequence>
<dbReference type="NCBIfam" id="TIGR00254">
    <property type="entry name" value="GGDEF"/>
    <property type="match status" value="1"/>
</dbReference>
<dbReference type="SMART" id="SM00267">
    <property type="entry name" value="GGDEF"/>
    <property type="match status" value="1"/>
</dbReference>
<dbReference type="EC" id="2.7.7.65" evidence="3"/>
<dbReference type="PROSITE" id="PS50112">
    <property type="entry name" value="PAS"/>
    <property type="match status" value="1"/>
</dbReference>
<dbReference type="InterPro" id="IPR000014">
    <property type="entry name" value="PAS"/>
</dbReference>
<proteinExistence type="predicted"/>
<dbReference type="FunFam" id="3.30.70.270:FF:000001">
    <property type="entry name" value="Diguanylate cyclase domain protein"/>
    <property type="match status" value="1"/>
</dbReference>
<dbReference type="InterPro" id="IPR029787">
    <property type="entry name" value="Nucleotide_cyclase"/>
</dbReference>
<dbReference type="InterPro" id="IPR052163">
    <property type="entry name" value="DGC-Regulatory_Protein"/>
</dbReference>
<protein>
    <submittedName>
        <fullName evidence="3">Sensor domain-containing diguanylate cyclase</fullName>
        <ecNumber evidence="3">2.7.7.65</ecNumber>
    </submittedName>
</protein>
<dbReference type="Pfam" id="PF13426">
    <property type="entry name" value="PAS_9"/>
    <property type="match status" value="1"/>
</dbReference>
<dbReference type="InterPro" id="IPR000160">
    <property type="entry name" value="GGDEF_dom"/>
</dbReference>
<keyword evidence="3" id="KW-0548">Nucleotidyltransferase</keyword>
<dbReference type="Proteomes" id="UP001431532">
    <property type="component" value="Unassembled WGS sequence"/>
</dbReference>
<feature type="domain" description="GGDEF" evidence="2">
    <location>
        <begin position="168"/>
        <end position="299"/>
    </location>
</feature>
<dbReference type="CDD" id="cd01949">
    <property type="entry name" value="GGDEF"/>
    <property type="match status" value="1"/>
</dbReference>
<dbReference type="InterPro" id="IPR035965">
    <property type="entry name" value="PAS-like_dom_sf"/>
</dbReference>
<dbReference type="PROSITE" id="PS50887">
    <property type="entry name" value="GGDEF"/>
    <property type="match status" value="1"/>
</dbReference>
<dbReference type="SUPFAM" id="SSF55785">
    <property type="entry name" value="PYP-like sensor domain (PAS domain)"/>
    <property type="match status" value="1"/>
</dbReference>
<dbReference type="GO" id="GO:0052621">
    <property type="term" value="F:diguanylate cyclase activity"/>
    <property type="evidence" value="ECO:0007669"/>
    <property type="project" value="UniProtKB-EC"/>
</dbReference>
<accession>A0AAW6U761</accession>
<dbReference type="PANTHER" id="PTHR46663">
    <property type="entry name" value="DIGUANYLATE CYCLASE DGCT-RELATED"/>
    <property type="match status" value="1"/>
</dbReference>
<dbReference type="Gene3D" id="3.30.450.20">
    <property type="entry name" value="PAS domain"/>
    <property type="match status" value="1"/>
</dbReference>
<reference evidence="3" key="1">
    <citation type="submission" date="2023-05" db="EMBL/GenBank/DDBJ databases">
        <title>Mariniplasma microaerophilum sp. nov., a novel anaerobic mollicute isolated from terrestrial mud volcano, Taman Peninsula, Russia.</title>
        <authorList>
            <person name="Khomyakova M.A."/>
            <person name="Merkel A.Y."/>
            <person name="Slobodkin A.I."/>
        </authorList>
    </citation>
    <scope>NUCLEOTIDE SEQUENCE</scope>
    <source>
        <strain evidence="3">M4Ah</strain>
    </source>
</reference>
<dbReference type="Pfam" id="PF00990">
    <property type="entry name" value="GGDEF"/>
    <property type="match status" value="1"/>
</dbReference>
<evidence type="ECO:0000313" key="4">
    <source>
        <dbReference type="Proteomes" id="UP001431532"/>
    </source>
</evidence>
<dbReference type="AlphaFoldDB" id="A0AAW6U761"/>
<dbReference type="Gene3D" id="3.30.70.270">
    <property type="match status" value="1"/>
</dbReference>
<dbReference type="PANTHER" id="PTHR46663:SF4">
    <property type="entry name" value="DIGUANYLATE CYCLASE DGCT-RELATED"/>
    <property type="match status" value="1"/>
</dbReference>
<keyword evidence="3" id="KW-0808">Transferase</keyword>
<organism evidence="3 4">
    <name type="scientific">Peloplasma aerotolerans</name>
    <dbReference type="NCBI Taxonomy" id="3044389"/>
    <lineage>
        <taxon>Bacteria</taxon>
        <taxon>Bacillati</taxon>
        <taxon>Mycoplasmatota</taxon>
        <taxon>Mollicutes</taxon>
        <taxon>Acholeplasmatales</taxon>
        <taxon>Acholeplasmataceae</taxon>
        <taxon>Peloplasma</taxon>
    </lineage>
</organism>
<dbReference type="CDD" id="cd00130">
    <property type="entry name" value="PAS"/>
    <property type="match status" value="1"/>
</dbReference>
<name>A0AAW6U761_9MOLU</name>
<gene>
    <name evidence="3" type="ORF">QJ521_09570</name>
</gene>
<feature type="domain" description="PAS" evidence="1">
    <location>
        <begin position="2"/>
        <end position="46"/>
    </location>
</feature>
<dbReference type="NCBIfam" id="TIGR00229">
    <property type="entry name" value="sensory_box"/>
    <property type="match status" value="1"/>
</dbReference>
<evidence type="ECO:0000259" key="2">
    <source>
        <dbReference type="PROSITE" id="PS50887"/>
    </source>
</evidence>
<evidence type="ECO:0000259" key="1">
    <source>
        <dbReference type="PROSITE" id="PS50112"/>
    </source>
</evidence>